<keyword evidence="1" id="KW-0812">Transmembrane</keyword>
<dbReference type="Pfam" id="PF20177">
    <property type="entry name" value="DUF6542"/>
    <property type="match status" value="1"/>
</dbReference>
<evidence type="ECO:0000256" key="1">
    <source>
        <dbReference type="SAM" id="Phobius"/>
    </source>
</evidence>
<dbReference type="Proteomes" id="UP000261811">
    <property type="component" value="Unassembled WGS sequence"/>
</dbReference>
<dbReference type="InterPro" id="IPR046672">
    <property type="entry name" value="DUF6542"/>
</dbReference>
<proteinExistence type="predicted"/>
<reference evidence="3 4" key="1">
    <citation type="submission" date="2018-08" db="EMBL/GenBank/DDBJ databases">
        <title>Actinomadura jelena sp. nov., a novel Actinomycete isolated from soil in Chad.</title>
        <authorList>
            <person name="Shi L."/>
        </authorList>
    </citation>
    <scope>NUCLEOTIDE SEQUENCE [LARGE SCALE GENOMIC DNA]</scope>
    <source>
        <strain evidence="3 4">NEAU-G17</strain>
    </source>
</reference>
<name>A0A372JEN9_9ACTN</name>
<keyword evidence="1" id="KW-0472">Membrane</keyword>
<keyword evidence="4" id="KW-1185">Reference proteome</keyword>
<organism evidence="3 4">
    <name type="scientific">Actinomadura logoneensis</name>
    <dbReference type="NCBI Taxonomy" id="2293572"/>
    <lineage>
        <taxon>Bacteria</taxon>
        <taxon>Bacillati</taxon>
        <taxon>Actinomycetota</taxon>
        <taxon>Actinomycetes</taxon>
        <taxon>Streptosporangiales</taxon>
        <taxon>Thermomonosporaceae</taxon>
        <taxon>Actinomadura</taxon>
    </lineage>
</organism>
<gene>
    <name evidence="3" type="ORF">DZF91_27455</name>
</gene>
<dbReference type="AlphaFoldDB" id="A0A372JEN9"/>
<dbReference type="RefSeq" id="WP_117360042.1">
    <property type="nucleotide sequence ID" value="NZ_QURH01000789.1"/>
</dbReference>
<accession>A0A372JEN9</accession>
<dbReference type="EMBL" id="QURH01000789">
    <property type="protein sequence ID" value="RFU38481.1"/>
    <property type="molecule type" value="Genomic_DNA"/>
</dbReference>
<evidence type="ECO:0000259" key="2">
    <source>
        <dbReference type="Pfam" id="PF20177"/>
    </source>
</evidence>
<protein>
    <recommendedName>
        <fullName evidence="2">DUF6542 domain-containing protein</fullName>
    </recommendedName>
</protein>
<feature type="transmembrane region" description="Helical" evidence="1">
    <location>
        <begin position="27"/>
        <end position="48"/>
    </location>
</feature>
<keyword evidence="1" id="KW-1133">Transmembrane helix</keyword>
<feature type="transmembrane region" description="Helical" evidence="1">
    <location>
        <begin position="94"/>
        <end position="114"/>
    </location>
</feature>
<sequence length="122" mass="11588">MLTGLGAGALLAGLAFAGALVDGFGGGGPGLVLGVCLVAGSLLAAALVVPERVRIVLPMPPLAYAVAAAVAGLIGDPGQVSGGVGLAAAAGRWLSEGFVAMATATLLVVALAVVRATSTRAR</sequence>
<feature type="transmembrane region" description="Helical" evidence="1">
    <location>
        <begin position="55"/>
        <end position="74"/>
    </location>
</feature>
<feature type="domain" description="DUF6542" evidence="2">
    <location>
        <begin position="2"/>
        <end position="120"/>
    </location>
</feature>
<comment type="caution">
    <text evidence="3">The sequence shown here is derived from an EMBL/GenBank/DDBJ whole genome shotgun (WGS) entry which is preliminary data.</text>
</comment>
<evidence type="ECO:0000313" key="4">
    <source>
        <dbReference type="Proteomes" id="UP000261811"/>
    </source>
</evidence>
<evidence type="ECO:0000313" key="3">
    <source>
        <dbReference type="EMBL" id="RFU38481.1"/>
    </source>
</evidence>